<keyword evidence="2" id="KW-1185">Reference proteome</keyword>
<dbReference type="SUPFAM" id="SSF48452">
    <property type="entry name" value="TPR-like"/>
    <property type="match status" value="1"/>
</dbReference>
<dbReference type="AlphaFoldDB" id="K0Q2B9"/>
<proteinExistence type="predicted"/>
<sequence>MVGADSSDSLRADPNAAWRSTSGVTGIYDRQYERAETHARRSLRLDSNDFDCRMSMGYLLVPRGRAKDALGYMDQAVRPNPFTLFCYAETGRSKKICSILMICSAVVFIPPINV</sequence>
<dbReference type="Gene3D" id="1.25.40.10">
    <property type="entry name" value="Tetratricopeptide repeat domain"/>
    <property type="match status" value="1"/>
</dbReference>
<dbReference type="STRING" id="1211777.BN77_p11292"/>
<organism evidence="1 2">
    <name type="scientific">Rhizobium mesoamericanum STM3625</name>
    <dbReference type="NCBI Taxonomy" id="1211777"/>
    <lineage>
        <taxon>Bacteria</taxon>
        <taxon>Pseudomonadati</taxon>
        <taxon>Pseudomonadota</taxon>
        <taxon>Alphaproteobacteria</taxon>
        <taxon>Hyphomicrobiales</taxon>
        <taxon>Rhizobiaceae</taxon>
        <taxon>Rhizobium/Agrobacterium group</taxon>
        <taxon>Rhizobium</taxon>
    </lineage>
</organism>
<accession>K0Q2B9</accession>
<dbReference type="InterPro" id="IPR011990">
    <property type="entry name" value="TPR-like_helical_dom_sf"/>
</dbReference>
<gene>
    <name evidence="1" type="ORF">BN77_p11292</name>
</gene>
<reference evidence="1 2" key="1">
    <citation type="journal article" date="2013" name="Genome Announc.">
        <title>Draft Genome Sequence of Rhizobium mesoamericanum STM3625, a Nitrogen-Fixing Symbiont of Mimosa pudica Isolated in French Guiana (South America).</title>
        <authorList>
            <person name="Moulin L."/>
            <person name="Mornico D."/>
            <person name="Melkonian R."/>
            <person name="Klonowska A."/>
        </authorList>
    </citation>
    <scope>NUCLEOTIDE SEQUENCE [LARGE SCALE GENOMIC DNA]</scope>
    <source>
        <strain evidence="1 2">STM3625</strain>
    </source>
</reference>
<name>K0Q2B9_9HYPH</name>
<dbReference type="EMBL" id="CANI01000039">
    <property type="protein sequence ID" value="CCM78605.1"/>
    <property type="molecule type" value="Genomic_DNA"/>
</dbReference>
<evidence type="ECO:0000313" key="1">
    <source>
        <dbReference type="EMBL" id="CCM78605.1"/>
    </source>
</evidence>
<dbReference type="HOGENOM" id="CLU_2119140_0_0_5"/>
<comment type="caution">
    <text evidence="1">The sequence shown here is derived from an EMBL/GenBank/DDBJ whole genome shotgun (WGS) entry which is preliminary data.</text>
</comment>
<dbReference type="Proteomes" id="UP000009319">
    <property type="component" value="Unassembled WGS sequence"/>
</dbReference>
<evidence type="ECO:0000313" key="2">
    <source>
        <dbReference type="Proteomes" id="UP000009319"/>
    </source>
</evidence>
<protein>
    <submittedName>
        <fullName evidence="1">Uncharacterized protein</fullName>
    </submittedName>
</protein>